<dbReference type="RefSeq" id="XP_062661709.1">
    <property type="nucleotide sequence ID" value="XM_062800379.1"/>
</dbReference>
<evidence type="ECO:0000259" key="9">
    <source>
        <dbReference type="Pfam" id="PF12862"/>
    </source>
</evidence>
<keyword evidence="3" id="KW-0132">Cell division</keyword>
<protein>
    <recommendedName>
        <fullName evidence="2">Anaphase-promoting complex subunit 5</fullName>
    </recommendedName>
    <alternativeName>
        <fullName evidence="7">Cyclosome subunit 5</fullName>
    </alternativeName>
</protein>
<sequence>MSRYLAPSKIGLLALVELYIEGAVPNDAITPVINFLISHLLDCSLTGASASPAERWREAENTIRLVVSVQHFEELLAPFAAVDRLPGRSLWDRFLEKLWGIDSLHTLHEFFDQLPGHLARTKTELRELTARGEEPPSGVLLTRNSPFGVFVRKSHLEYTRLHFDHVAELWKMFVKYRQSTAGYWRRRNPHHSRLSFDSVLLEGEHEWGRQTDGIAVAAYGNMLLMDGQDPELPVSTDDIESLLEFQIEQVQKYGTRVPPKIREQFQRLLKSSRVVPSLSHYLNFSDSWRSGEFPAAFDQLHRYFDYTMQNRDRLFYQYALLNLGIVQSDFGCHKEAVATMLEAISTAKENRDTTCLNFALNWFFHFGRAHPNLVKELEDNSMLGSGKELLAFLRAKAKETGMWILWSSALLSEAKLGLSNGESISVAVESMVRSSQVIVEKNVKAMMGPQLSMGIALWDRLGMTVMSNMTCEVFLRCYVHSSVFDDELKLTCRMAGMLAGKGQYEKAYAKLESIDTNSLRSAKPDQYWHLYRGLLKLRRDLHHNNLDSAEALLSQLLQNTSEDIESDIIFIIDTLHIEALIRRNDFDAAFTKADRLISELRESDRDSSLRIRLLLIKVQLFDRIGRPEKGFTLAMRAASMAWRARLLGQLWQAVGALANILNALGEFAAADRLLVAVLPRCLETDVAYAAGNLYNLLGDARAGLVGEMKRGRGGGLLEERGRVVIVAHEALDEAFRCYEAVEDAVGRCEVMAKKATLYRVEGDLARADECADTYLRLRDEEVARKG</sequence>
<comment type="caution">
    <text evidence="10">The sequence shown here is derived from an EMBL/GenBank/DDBJ whole genome shotgun (WGS) entry which is preliminary data.</text>
</comment>
<reference evidence="10" key="1">
    <citation type="journal article" date="2023" name="Mol. Phylogenet. Evol.">
        <title>Genome-scale phylogeny and comparative genomics of the fungal order Sordariales.</title>
        <authorList>
            <person name="Hensen N."/>
            <person name="Bonometti L."/>
            <person name="Westerberg I."/>
            <person name="Brannstrom I.O."/>
            <person name="Guillou S."/>
            <person name="Cros-Aarteil S."/>
            <person name="Calhoun S."/>
            <person name="Haridas S."/>
            <person name="Kuo A."/>
            <person name="Mondo S."/>
            <person name="Pangilinan J."/>
            <person name="Riley R."/>
            <person name="LaButti K."/>
            <person name="Andreopoulos B."/>
            <person name="Lipzen A."/>
            <person name="Chen C."/>
            <person name="Yan M."/>
            <person name="Daum C."/>
            <person name="Ng V."/>
            <person name="Clum A."/>
            <person name="Steindorff A."/>
            <person name="Ohm R.A."/>
            <person name="Martin F."/>
            <person name="Silar P."/>
            <person name="Natvig D.O."/>
            <person name="Lalanne C."/>
            <person name="Gautier V."/>
            <person name="Ament-Velasquez S.L."/>
            <person name="Kruys A."/>
            <person name="Hutchinson M.I."/>
            <person name="Powell A.J."/>
            <person name="Barry K."/>
            <person name="Miller A.N."/>
            <person name="Grigoriev I.V."/>
            <person name="Debuchy R."/>
            <person name="Gladieux P."/>
            <person name="Hiltunen Thoren M."/>
            <person name="Johannesson H."/>
        </authorList>
    </citation>
    <scope>NUCLEOTIDE SEQUENCE</scope>
    <source>
        <strain evidence="10">CBS 168.71</strain>
    </source>
</reference>
<evidence type="ECO:0000313" key="10">
    <source>
        <dbReference type="EMBL" id="KAK3298195.1"/>
    </source>
</evidence>
<keyword evidence="11" id="KW-1185">Reference proteome</keyword>
<dbReference type="Pfam" id="PF12862">
    <property type="entry name" value="ANAPC5"/>
    <property type="match status" value="1"/>
</dbReference>
<dbReference type="InterPro" id="IPR037679">
    <property type="entry name" value="Apc5"/>
</dbReference>
<evidence type="ECO:0000256" key="2">
    <source>
        <dbReference type="ARBA" id="ARBA00016066"/>
    </source>
</evidence>
<evidence type="ECO:0000256" key="7">
    <source>
        <dbReference type="ARBA" id="ARBA00031069"/>
    </source>
</evidence>
<comment type="similarity">
    <text evidence="1">Belongs to the APC5 family.</text>
</comment>
<dbReference type="GO" id="GO:0005680">
    <property type="term" value="C:anaphase-promoting complex"/>
    <property type="evidence" value="ECO:0007669"/>
    <property type="project" value="InterPro"/>
</dbReference>
<name>A0AAE0HKH7_9PEZI</name>
<dbReference type="GO" id="GO:0031145">
    <property type="term" value="P:anaphase-promoting complex-dependent catabolic process"/>
    <property type="evidence" value="ECO:0007669"/>
    <property type="project" value="TreeGrafter"/>
</dbReference>
<evidence type="ECO:0000256" key="4">
    <source>
        <dbReference type="ARBA" id="ARBA00022776"/>
    </source>
</evidence>
<dbReference type="EMBL" id="JAUEPN010000002">
    <property type="protein sequence ID" value="KAK3298195.1"/>
    <property type="molecule type" value="Genomic_DNA"/>
</dbReference>
<reference evidence="10" key="2">
    <citation type="submission" date="2023-06" db="EMBL/GenBank/DDBJ databases">
        <authorList>
            <consortium name="Lawrence Berkeley National Laboratory"/>
            <person name="Haridas S."/>
            <person name="Hensen N."/>
            <person name="Bonometti L."/>
            <person name="Westerberg I."/>
            <person name="Brannstrom I.O."/>
            <person name="Guillou S."/>
            <person name="Cros-Aarteil S."/>
            <person name="Calhoun S."/>
            <person name="Kuo A."/>
            <person name="Mondo S."/>
            <person name="Pangilinan J."/>
            <person name="Riley R."/>
            <person name="Labutti K."/>
            <person name="Andreopoulos B."/>
            <person name="Lipzen A."/>
            <person name="Chen C."/>
            <person name="Yanf M."/>
            <person name="Daum C."/>
            <person name="Ng V."/>
            <person name="Clum A."/>
            <person name="Steindorff A."/>
            <person name="Ohm R."/>
            <person name="Martin F."/>
            <person name="Silar P."/>
            <person name="Natvig D."/>
            <person name="Lalanne C."/>
            <person name="Gautier V."/>
            <person name="Ament-Velasquez S.L."/>
            <person name="Kruys A."/>
            <person name="Hutchinson M.I."/>
            <person name="Powell A.J."/>
            <person name="Barry K."/>
            <person name="Miller A.N."/>
            <person name="Grigoriev I.V."/>
            <person name="Debuchy R."/>
            <person name="Gladieux P."/>
            <person name="Thoren M.H."/>
            <person name="Johannesson H."/>
        </authorList>
    </citation>
    <scope>NUCLEOTIDE SEQUENCE</scope>
    <source>
        <strain evidence="10">CBS 168.71</strain>
    </source>
</reference>
<keyword evidence="4" id="KW-0498">Mitosis</keyword>
<dbReference type="PANTHER" id="PTHR12830">
    <property type="entry name" value="ANAPHASE-PROMOTING COMPLEX SUBUNIT 5"/>
    <property type="match status" value="1"/>
</dbReference>
<keyword evidence="6" id="KW-0131">Cell cycle</keyword>
<evidence type="ECO:0000256" key="1">
    <source>
        <dbReference type="ARBA" id="ARBA00007450"/>
    </source>
</evidence>
<gene>
    <name evidence="10" type="ORF">B0H64DRAFT_318231</name>
</gene>
<dbReference type="Gene3D" id="1.25.40.10">
    <property type="entry name" value="Tetratricopeptide repeat domain"/>
    <property type="match status" value="1"/>
</dbReference>
<evidence type="ECO:0000256" key="8">
    <source>
        <dbReference type="ARBA" id="ARBA00045696"/>
    </source>
</evidence>
<dbReference type="GeneID" id="87837327"/>
<dbReference type="AlphaFoldDB" id="A0AAE0HKH7"/>
<dbReference type="InterPro" id="IPR011990">
    <property type="entry name" value="TPR-like_helical_dom_sf"/>
</dbReference>
<comment type="function">
    <text evidence="8">Component of the anaphase promoting complex/cyclosome (APC/C), a cell cycle-regulated E3 ubiquitin ligase that controls progression through mitosis and the G1 phase of the cell cycle. The APC/C complex acts by mediating ubiquitination and subsequent degradation of target proteins: it mainly mediates the formation of 'Lys-11'-linked polyubiquitin chains and, to a lower extent, the formation of 'Lys-48'- and 'Lys-63'-linked polyubiquitin chains. The APC/C complex catalyzes assembly of branched 'Lys-11'-/'Lys-48'-linked branched ubiquitin chains on target proteins.</text>
</comment>
<evidence type="ECO:0000256" key="5">
    <source>
        <dbReference type="ARBA" id="ARBA00022786"/>
    </source>
</evidence>
<dbReference type="PANTHER" id="PTHR12830:SF9">
    <property type="entry name" value="ANAPHASE-PROMOTING COMPLEX SUBUNIT 5"/>
    <property type="match status" value="1"/>
</dbReference>
<evidence type="ECO:0000256" key="3">
    <source>
        <dbReference type="ARBA" id="ARBA00022618"/>
    </source>
</evidence>
<dbReference type="GO" id="GO:0051301">
    <property type="term" value="P:cell division"/>
    <property type="evidence" value="ECO:0007669"/>
    <property type="project" value="UniProtKB-KW"/>
</dbReference>
<organism evidence="10 11">
    <name type="scientific">Chaetomium fimeti</name>
    <dbReference type="NCBI Taxonomy" id="1854472"/>
    <lineage>
        <taxon>Eukaryota</taxon>
        <taxon>Fungi</taxon>
        <taxon>Dikarya</taxon>
        <taxon>Ascomycota</taxon>
        <taxon>Pezizomycotina</taxon>
        <taxon>Sordariomycetes</taxon>
        <taxon>Sordariomycetidae</taxon>
        <taxon>Sordariales</taxon>
        <taxon>Chaetomiaceae</taxon>
        <taxon>Chaetomium</taxon>
    </lineage>
</organism>
<evidence type="ECO:0000256" key="6">
    <source>
        <dbReference type="ARBA" id="ARBA00023306"/>
    </source>
</evidence>
<dbReference type="GO" id="GO:0070979">
    <property type="term" value="P:protein K11-linked ubiquitination"/>
    <property type="evidence" value="ECO:0007669"/>
    <property type="project" value="TreeGrafter"/>
</dbReference>
<dbReference type="Proteomes" id="UP001278766">
    <property type="component" value="Unassembled WGS sequence"/>
</dbReference>
<accession>A0AAE0HKH7</accession>
<proteinExistence type="inferred from homology"/>
<keyword evidence="5" id="KW-0833">Ubl conjugation pathway</keyword>
<evidence type="ECO:0000313" key="11">
    <source>
        <dbReference type="Proteomes" id="UP001278766"/>
    </source>
</evidence>
<dbReference type="InterPro" id="IPR026000">
    <property type="entry name" value="Apc5_dom"/>
</dbReference>
<feature type="domain" description="Anaphase-promoting complex subunit 5" evidence="9">
    <location>
        <begin position="280"/>
        <end position="369"/>
    </location>
</feature>
<dbReference type="SUPFAM" id="SSF48452">
    <property type="entry name" value="TPR-like"/>
    <property type="match status" value="1"/>
</dbReference>
<dbReference type="GO" id="GO:0045842">
    <property type="term" value="P:positive regulation of mitotic metaphase/anaphase transition"/>
    <property type="evidence" value="ECO:0007669"/>
    <property type="project" value="TreeGrafter"/>
</dbReference>